<dbReference type="PATRIC" id="fig|1227452.3.peg.4146"/>
<dbReference type="EMBL" id="AOLW01000074">
    <property type="protein sequence ID" value="EMA13319.1"/>
    <property type="molecule type" value="Genomic_DNA"/>
</dbReference>
<dbReference type="GO" id="GO:0030246">
    <property type="term" value="F:carbohydrate binding"/>
    <property type="evidence" value="ECO:0007669"/>
    <property type="project" value="InterPro"/>
</dbReference>
<accession>M0JZE7</accession>
<dbReference type="InterPro" id="IPR035986">
    <property type="entry name" value="PKD_dom_sf"/>
</dbReference>
<proteinExistence type="predicted"/>
<dbReference type="InterPro" id="IPR000601">
    <property type="entry name" value="PKD_dom"/>
</dbReference>
<dbReference type="Pfam" id="PF18911">
    <property type="entry name" value="PKD_4"/>
    <property type="match status" value="1"/>
</dbReference>
<dbReference type="InterPro" id="IPR022409">
    <property type="entry name" value="PKD/Chitinase_dom"/>
</dbReference>
<dbReference type="InterPro" id="IPR013783">
    <property type="entry name" value="Ig-like_fold"/>
</dbReference>
<dbReference type="InterPro" id="IPR036573">
    <property type="entry name" value="CBM_sf_5/12"/>
</dbReference>
<dbReference type="SMART" id="SM00089">
    <property type="entry name" value="PKD"/>
    <property type="match status" value="1"/>
</dbReference>
<feature type="domain" description="PKD" evidence="2">
    <location>
        <begin position="53"/>
        <end position="126"/>
    </location>
</feature>
<dbReference type="GO" id="GO:0005576">
    <property type="term" value="C:extracellular region"/>
    <property type="evidence" value="ECO:0007669"/>
    <property type="project" value="InterPro"/>
</dbReference>
<dbReference type="CDD" id="cd00146">
    <property type="entry name" value="PKD"/>
    <property type="match status" value="1"/>
</dbReference>
<dbReference type="SUPFAM" id="SSF49299">
    <property type="entry name" value="PKD domain"/>
    <property type="match status" value="1"/>
</dbReference>
<dbReference type="PROSITE" id="PS50093">
    <property type="entry name" value="PKD"/>
    <property type="match status" value="1"/>
</dbReference>
<dbReference type="SUPFAM" id="SSF51055">
    <property type="entry name" value="Carbohydrate binding domain"/>
    <property type="match status" value="1"/>
</dbReference>
<reference evidence="3 4" key="1">
    <citation type="journal article" date="2014" name="PLoS Genet.">
        <title>Phylogenetically driven sequencing of extremely halophilic archaea reveals strategies for static and dynamic osmo-response.</title>
        <authorList>
            <person name="Becker E.A."/>
            <person name="Seitzer P.M."/>
            <person name="Tritt A."/>
            <person name="Larsen D."/>
            <person name="Krusor M."/>
            <person name="Yao A.I."/>
            <person name="Wu D."/>
            <person name="Madern D."/>
            <person name="Eisen J.A."/>
            <person name="Darling A.E."/>
            <person name="Facciotti M.T."/>
        </authorList>
    </citation>
    <scope>NUCLEOTIDE SEQUENCE [LARGE SCALE GENOMIC DNA]</scope>
    <source>
        <strain evidence="3 4">JCM 13557</strain>
    </source>
</reference>
<sequence>MRHEGYIWEAKWWTRGDEPTTDANMWKQIREVEDGSGDNGSELTAVIDPEAPTTSVDESVTLSASDSKGDITTYEWNIDEKEQISGVDATVTFESAGDYSVSLTVTGSGGSTATDETTLTVESSSTQPTELTAETTIKDFLPTYEERYIPEIFRNYLPGEVDGGHGGHGGGTVAWPDEQKASEFDVDIDAIRDNAGDGSLKFGSLGTQALDWATQFRSAGLPDHAIAQLLPRLMLLPDKTEEPTFQGKGRSTGWDETGGPLPASNDPPLFYQEEWPTDARSEEDEEVKERDRVYFQAKNDSNWSDDFSYLDNYDSALIETLNNNTHPATGDPLGGDSFTANAQMEISTEIHGSDWFWYQALLFKNTSKLPYHLDGTVIWWLGPANFGKTMSAGSYNNEQRPRPGHGHPQRDIIEITLEEEQVPEKYADIDSTISAYAVRLAYHDSPYNMRTAYPDQYWSIEISVGEPLDKKFDTAEKRQRIVDMIAETAHVELETDMDRNDDVVDAIELYNRVGN</sequence>
<dbReference type="GO" id="GO:0004553">
    <property type="term" value="F:hydrolase activity, hydrolyzing O-glycosyl compounds"/>
    <property type="evidence" value="ECO:0007669"/>
    <property type="project" value="InterPro"/>
</dbReference>
<dbReference type="Gene3D" id="2.10.10.20">
    <property type="entry name" value="Carbohydrate-binding module superfamily 5/12"/>
    <property type="match status" value="1"/>
</dbReference>
<keyword evidence="4" id="KW-1185">Reference proteome</keyword>
<dbReference type="Proteomes" id="UP000011623">
    <property type="component" value="Unassembled WGS sequence"/>
</dbReference>
<comment type="caution">
    <text evidence="3">The sequence shown here is derived from an EMBL/GenBank/DDBJ whole genome shotgun (WGS) entry which is preliminary data.</text>
</comment>
<dbReference type="CDD" id="cd12215">
    <property type="entry name" value="ChiC_BD"/>
    <property type="match status" value="1"/>
</dbReference>
<dbReference type="GO" id="GO:0005975">
    <property type="term" value="P:carbohydrate metabolic process"/>
    <property type="evidence" value="ECO:0007669"/>
    <property type="project" value="InterPro"/>
</dbReference>
<dbReference type="AlphaFoldDB" id="M0JZE7"/>
<organism evidence="3 4">
    <name type="scientific">Haloarcula amylolytica JCM 13557</name>
    <dbReference type="NCBI Taxonomy" id="1227452"/>
    <lineage>
        <taxon>Archaea</taxon>
        <taxon>Methanobacteriati</taxon>
        <taxon>Methanobacteriota</taxon>
        <taxon>Stenosarchaea group</taxon>
        <taxon>Halobacteria</taxon>
        <taxon>Halobacteriales</taxon>
        <taxon>Haloarculaceae</taxon>
        <taxon>Haloarcula</taxon>
    </lineage>
</organism>
<evidence type="ECO:0000256" key="1">
    <source>
        <dbReference type="SAM" id="MobiDB-lite"/>
    </source>
</evidence>
<name>M0JZE7_9EURY</name>
<evidence type="ECO:0000313" key="4">
    <source>
        <dbReference type="Proteomes" id="UP000011623"/>
    </source>
</evidence>
<protein>
    <submittedName>
        <fullName evidence="3">Chitin-binding protein</fullName>
    </submittedName>
</protein>
<evidence type="ECO:0000259" key="2">
    <source>
        <dbReference type="PROSITE" id="PS50093"/>
    </source>
</evidence>
<evidence type="ECO:0000313" key="3">
    <source>
        <dbReference type="EMBL" id="EMA13319.1"/>
    </source>
</evidence>
<dbReference type="Gene3D" id="2.60.40.10">
    <property type="entry name" value="Immunoglobulins"/>
    <property type="match status" value="1"/>
</dbReference>
<feature type="region of interest" description="Disordered" evidence="1">
    <location>
        <begin position="242"/>
        <end position="268"/>
    </location>
</feature>
<gene>
    <name evidence="3" type="ORF">C442_21051</name>
</gene>